<evidence type="ECO:0000256" key="8">
    <source>
        <dbReference type="ARBA" id="ARBA00023054"/>
    </source>
</evidence>
<dbReference type="CDD" id="cd06790">
    <property type="entry name" value="PDZ_neurabin-like"/>
    <property type="match status" value="1"/>
</dbReference>
<evidence type="ECO:0000256" key="5">
    <source>
        <dbReference type="ARBA" id="ARBA00022782"/>
    </source>
</evidence>
<dbReference type="OrthoDB" id="62701at2759"/>
<protein>
    <recommendedName>
        <fullName evidence="19">Neurabin-1</fullName>
    </recommendedName>
</protein>
<feature type="compositionally biased region" description="Basic and acidic residues" evidence="13">
    <location>
        <begin position="879"/>
        <end position="899"/>
    </location>
</feature>
<evidence type="ECO:0000256" key="12">
    <source>
        <dbReference type="SAM" id="Coils"/>
    </source>
</evidence>
<reference evidence="17" key="3">
    <citation type="submission" date="2021-02" db="UniProtKB">
        <authorList>
            <consortium name="EnsemblMetazoa"/>
        </authorList>
    </citation>
    <scope>IDENTIFICATION</scope>
    <source>
        <strain evidence="17">USDA</strain>
    </source>
</reference>
<organism>
    <name type="scientific">Pediculus humanus subsp. corporis</name>
    <name type="common">Body louse</name>
    <dbReference type="NCBI Taxonomy" id="121224"/>
    <lineage>
        <taxon>Eukaryota</taxon>
        <taxon>Metazoa</taxon>
        <taxon>Ecdysozoa</taxon>
        <taxon>Arthropoda</taxon>
        <taxon>Hexapoda</taxon>
        <taxon>Insecta</taxon>
        <taxon>Pterygota</taxon>
        <taxon>Neoptera</taxon>
        <taxon>Paraneoptera</taxon>
        <taxon>Psocodea</taxon>
        <taxon>Troctomorpha</taxon>
        <taxon>Phthiraptera</taxon>
        <taxon>Anoplura</taxon>
        <taxon>Pediculidae</taxon>
        <taxon>Pediculus</taxon>
    </lineage>
</organism>
<feature type="compositionally biased region" description="Acidic residues" evidence="13">
    <location>
        <begin position="31"/>
        <end position="51"/>
    </location>
</feature>
<feature type="domain" description="SAM" evidence="14">
    <location>
        <begin position="1013"/>
        <end position="1058"/>
    </location>
</feature>
<evidence type="ECO:0000313" key="17">
    <source>
        <dbReference type="EnsemblMetazoa" id="PHUM305910-PA"/>
    </source>
</evidence>
<proteinExistence type="predicted"/>
<feature type="region of interest" description="Disordered" evidence="13">
    <location>
        <begin position="875"/>
        <end position="904"/>
    </location>
</feature>
<dbReference type="EMBL" id="DS235303">
    <property type="protein sequence ID" value="EEB14499.1"/>
    <property type="molecule type" value="Genomic_DNA"/>
</dbReference>
<dbReference type="Gene3D" id="1.10.150.50">
    <property type="entry name" value="Transcription Factor, Ets-1"/>
    <property type="match status" value="1"/>
</dbReference>
<evidence type="ECO:0000256" key="3">
    <source>
        <dbReference type="ARBA" id="ARBA00022490"/>
    </source>
</evidence>
<evidence type="ECO:0000256" key="1">
    <source>
        <dbReference type="ARBA" id="ARBA00004245"/>
    </source>
</evidence>
<dbReference type="Pfam" id="PF00595">
    <property type="entry name" value="PDZ"/>
    <property type="match status" value="1"/>
</dbReference>
<evidence type="ECO:0000256" key="9">
    <source>
        <dbReference type="ARBA" id="ARBA00023203"/>
    </source>
</evidence>
<dbReference type="KEGG" id="phu:Phum_PHUM305910"/>
<dbReference type="HOGENOM" id="CLU_009495_0_0_1"/>
<dbReference type="Proteomes" id="UP000009046">
    <property type="component" value="Unassembled WGS sequence"/>
</dbReference>
<evidence type="ECO:0000256" key="10">
    <source>
        <dbReference type="ARBA" id="ARBA00023212"/>
    </source>
</evidence>
<feature type="region of interest" description="Disordered" evidence="13">
    <location>
        <begin position="820"/>
        <end position="853"/>
    </location>
</feature>
<sequence>MFFLGRKEPSVVHDGLHKDEKKREEEKNEAELLDYDDYGGDGGDDGDEEGCENDKIIKNDLIPPPQFEENDQSLIKTAVVNTDDVSVSSELYIDCRVEHEKTEFSDVNSSLLQVKVVEQGPTSLASVDEKSLNSSEVSTMTPDEAEKLLSTREALLSDEEAQEVVRLLSPTIESEGEWQQDNSKWVPRNNSTELLETPVEEHVKTVGSMDDSFVYSRRGSHSESESGNLGSISSLGEQDITPAAVEHYEDDQCETDSYVRPQPGKVVLVDNGMHFYEDGHFWMEVSGLPETDDEEDVTYSFPVKKSSKVSFSTNPIRVYSTFSVSEYDRRNEDVDPVAASAEYELEKRVEKMDVFPVVLVKGAEGLGLSIIGMGVGADAGLEKLGIFVKTITEHGAAASDGRIQVNDQIIEVNGKSLVGVTQAYAASVLRNTSGSVNFLIGREKDPENSEVAQLIKQSLQADKEREQRRQLEQSVRSDDSSVGFLTSPANSSSPEESNNLPAATEPVSLAELSLANQEESIRILLQELMEISVSTTEKEKYVDKLRELGLRLRDSERQLHSVKKEIRTYQDILEQSQGQQIALEKKYTKAKKLLREFQQREADLLHKEEFYMQLLQEKDTEYNALVKTLKDRIIQIEQELLSTQHAAGLPVSLPYDSTALKQLTPQMTRKVVPPVKPLTLDTELSDTEISDISPDDGDKTATVERKIPVKEELDKAVPQHELLDTSIIKAKGELGTKGGLANRQLPSNKKNFSSNSLDFGLYGPERENSAKVEEHNTHNAQEIITCSRVPVQYSQISSNSTVNTHSTPSTFRTDLVSLHAAQSQANQQQQQQQQQQPLHVSTGSDSWNSINYTKPPKISYPVALPKPPPSLAEQLKQVLAERERRLSSEESPPREELESSKVSSNVAEEIKLAVNEANSKVRKIMVPQILPQPNAMQPWQQQQQTSPMREVPPSPSTISSSGSVSPGGATGDSLLSSADSTELWCTSLPQEINYSGDRRVNSHFWQSSPITDWSKEQVAQWLLALGLEQHITKFLTQGITGSTLVQLETKDFKVLGISGDDKTRLKKKLKELKAQVEKEKKALEKEKKEKERLQKKAEKLAEKASKKK</sequence>
<dbReference type="RefSeq" id="XP_002427237.1">
    <property type="nucleotide sequence ID" value="XM_002427192.1"/>
</dbReference>
<keyword evidence="9" id="KW-0009">Actin-binding</keyword>
<feature type="compositionally biased region" description="Low complexity" evidence="13">
    <location>
        <begin position="932"/>
        <end position="947"/>
    </location>
</feature>
<evidence type="ECO:0000313" key="16">
    <source>
        <dbReference type="EMBL" id="EEB14499.1"/>
    </source>
</evidence>
<dbReference type="Pfam" id="PF17817">
    <property type="entry name" value="PDZ_5"/>
    <property type="match status" value="1"/>
</dbReference>
<keyword evidence="7" id="KW-0770">Synapse</keyword>
<dbReference type="Gene3D" id="2.30.42.10">
    <property type="match status" value="1"/>
</dbReference>
<keyword evidence="8 12" id="KW-0175">Coiled coil</keyword>
<dbReference type="SUPFAM" id="SSF50156">
    <property type="entry name" value="PDZ domain-like"/>
    <property type="match status" value="1"/>
</dbReference>
<keyword evidence="10" id="KW-0206">Cytoskeleton</keyword>
<dbReference type="PANTHER" id="PTHR16154">
    <property type="entry name" value="NEURABIN"/>
    <property type="match status" value="1"/>
</dbReference>
<dbReference type="InterPro" id="IPR040645">
    <property type="entry name" value="Neurabin-1/2_PDZ"/>
</dbReference>
<evidence type="ECO:0000256" key="6">
    <source>
        <dbReference type="ARBA" id="ARBA00022902"/>
    </source>
</evidence>
<keyword evidence="18" id="KW-1185">Reference proteome</keyword>
<dbReference type="InParanoid" id="E0VM93"/>
<dbReference type="CTD" id="8239177"/>
<keyword evidence="5" id="KW-0221">Differentiation</keyword>
<accession>E0VM93</accession>
<feature type="coiled-coil region" evidence="12">
    <location>
        <begin position="538"/>
        <end position="600"/>
    </location>
</feature>
<feature type="region of interest" description="Disordered" evidence="13">
    <location>
        <begin position="932"/>
        <end position="975"/>
    </location>
</feature>
<evidence type="ECO:0000256" key="7">
    <source>
        <dbReference type="ARBA" id="ARBA00023018"/>
    </source>
</evidence>
<feature type="region of interest" description="Disordered" evidence="13">
    <location>
        <begin position="459"/>
        <end position="503"/>
    </location>
</feature>
<dbReference type="VEuPathDB" id="VectorBase:PHUM305910"/>
<dbReference type="Pfam" id="PF00536">
    <property type="entry name" value="SAM_1"/>
    <property type="match status" value="1"/>
</dbReference>
<dbReference type="PROSITE" id="PS50106">
    <property type="entry name" value="PDZ"/>
    <property type="match status" value="1"/>
</dbReference>
<reference evidence="16" key="2">
    <citation type="submission" date="2007-04" db="EMBL/GenBank/DDBJ databases">
        <title>The genome of the human body louse.</title>
        <authorList>
            <consortium name="The Human Body Louse Genome Consortium"/>
            <person name="Kirkness E."/>
            <person name="Walenz B."/>
            <person name="Hass B."/>
            <person name="Bruggner R."/>
            <person name="Strausberg R."/>
        </authorList>
    </citation>
    <scope>NUCLEOTIDE SEQUENCE</scope>
    <source>
        <strain evidence="16">USDA</strain>
    </source>
</reference>
<evidence type="ECO:0000256" key="11">
    <source>
        <dbReference type="ARBA" id="ARBA00034103"/>
    </source>
</evidence>
<feature type="compositionally biased region" description="Low complexity" evidence="13">
    <location>
        <begin position="487"/>
        <end position="502"/>
    </location>
</feature>
<evidence type="ECO:0000256" key="2">
    <source>
        <dbReference type="ARBA" id="ARBA00022473"/>
    </source>
</evidence>
<dbReference type="PANTHER" id="PTHR16154:SF6">
    <property type="entry name" value="SPINOPHILIN, ISOFORM J"/>
    <property type="match status" value="1"/>
</dbReference>
<name>E0VM93_PEDHC</name>
<dbReference type="InterPro" id="IPR013761">
    <property type="entry name" value="SAM/pointed_sf"/>
</dbReference>
<dbReference type="GO" id="GO:0015629">
    <property type="term" value="C:actin cytoskeleton"/>
    <property type="evidence" value="ECO:0007669"/>
    <property type="project" value="TreeGrafter"/>
</dbReference>
<dbReference type="FunCoup" id="E0VM93">
    <property type="interactions" value="123"/>
</dbReference>
<feature type="compositionally biased region" description="Low complexity" evidence="13">
    <location>
        <begin position="820"/>
        <end position="836"/>
    </location>
</feature>
<dbReference type="GO" id="GO:0007015">
    <property type="term" value="P:actin filament organization"/>
    <property type="evidence" value="ECO:0007669"/>
    <property type="project" value="TreeGrafter"/>
</dbReference>
<dbReference type="GO" id="GO:0030425">
    <property type="term" value="C:dendrite"/>
    <property type="evidence" value="ECO:0007669"/>
    <property type="project" value="TreeGrafter"/>
</dbReference>
<dbReference type="CDD" id="cd09512">
    <property type="entry name" value="SAM_Neurabin-like"/>
    <property type="match status" value="1"/>
</dbReference>
<feature type="region of interest" description="Disordered" evidence="13">
    <location>
        <begin position="1"/>
        <end position="52"/>
    </location>
</feature>
<evidence type="ECO:0008006" key="19">
    <source>
        <dbReference type="Google" id="ProtNLM"/>
    </source>
</evidence>
<feature type="region of interest" description="Disordered" evidence="13">
    <location>
        <begin position="216"/>
        <end position="235"/>
    </location>
</feature>
<dbReference type="eggNOG" id="KOG1945">
    <property type="taxonomic scope" value="Eukaryota"/>
</dbReference>
<dbReference type="AlphaFoldDB" id="E0VM93"/>
<evidence type="ECO:0000256" key="4">
    <source>
        <dbReference type="ARBA" id="ARBA00022553"/>
    </source>
</evidence>
<feature type="compositionally biased region" description="Basic and acidic residues" evidence="13">
    <location>
        <begin position="461"/>
        <end position="479"/>
    </location>
</feature>
<dbReference type="InterPro" id="IPR001660">
    <property type="entry name" value="SAM"/>
</dbReference>
<dbReference type="GO" id="GO:0014069">
    <property type="term" value="C:postsynaptic density"/>
    <property type="evidence" value="ECO:0007669"/>
    <property type="project" value="TreeGrafter"/>
</dbReference>
<dbReference type="SMART" id="SM00454">
    <property type="entry name" value="SAM"/>
    <property type="match status" value="1"/>
</dbReference>
<feature type="compositionally biased region" description="Low complexity" evidence="13">
    <location>
        <begin position="956"/>
        <end position="967"/>
    </location>
</feature>
<evidence type="ECO:0000256" key="13">
    <source>
        <dbReference type="SAM" id="MobiDB-lite"/>
    </source>
</evidence>
<dbReference type="GeneID" id="8239177"/>
<feature type="compositionally biased region" description="Basic and acidic residues" evidence="13">
    <location>
        <begin position="1"/>
        <end position="30"/>
    </location>
</feature>
<keyword evidence="3" id="KW-0963">Cytoplasm</keyword>
<dbReference type="GO" id="GO:0005737">
    <property type="term" value="C:cytoplasm"/>
    <property type="evidence" value="ECO:0007669"/>
    <property type="project" value="TreeGrafter"/>
</dbReference>
<feature type="compositionally biased region" description="Polar residues" evidence="13">
    <location>
        <begin position="837"/>
        <end position="852"/>
    </location>
</feature>
<dbReference type="SUPFAM" id="SSF47769">
    <property type="entry name" value="SAM/Pointed domain"/>
    <property type="match status" value="1"/>
</dbReference>
<keyword evidence="6" id="KW-0524">Neurogenesis</keyword>
<evidence type="ECO:0000259" key="14">
    <source>
        <dbReference type="PROSITE" id="PS50105"/>
    </source>
</evidence>
<dbReference type="InterPro" id="IPR036034">
    <property type="entry name" value="PDZ_sf"/>
</dbReference>
<dbReference type="GO" id="GO:0031175">
    <property type="term" value="P:neuron projection development"/>
    <property type="evidence" value="ECO:0007669"/>
    <property type="project" value="TreeGrafter"/>
</dbReference>
<evidence type="ECO:0000259" key="15">
    <source>
        <dbReference type="PROSITE" id="PS50106"/>
    </source>
</evidence>
<dbReference type="FunFam" id="2.30.42.10:FF:000010">
    <property type="entry name" value="Neurabin-1 isoform 1"/>
    <property type="match status" value="1"/>
</dbReference>
<feature type="domain" description="PDZ" evidence="15">
    <location>
        <begin position="356"/>
        <end position="444"/>
    </location>
</feature>
<evidence type="ECO:0000313" key="18">
    <source>
        <dbReference type="Proteomes" id="UP000009046"/>
    </source>
</evidence>
<dbReference type="GO" id="GO:0019722">
    <property type="term" value="P:calcium-mediated signaling"/>
    <property type="evidence" value="ECO:0007669"/>
    <property type="project" value="TreeGrafter"/>
</dbReference>
<dbReference type="EnsemblMetazoa" id="PHUM305910-RA">
    <property type="protein sequence ID" value="PHUM305910-PA"/>
    <property type="gene ID" value="PHUM305910"/>
</dbReference>
<keyword evidence="4" id="KW-0597">Phosphoprotein</keyword>
<dbReference type="OMA" id="HFNKQRP"/>
<dbReference type="SMART" id="SM00228">
    <property type="entry name" value="PDZ"/>
    <property type="match status" value="1"/>
</dbReference>
<feature type="region of interest" description="Disordered" evidence="13">
    <location>
        <begin position="1083"/>
        <end position="1108"/>
    </location>
</feature>
<gene>
    <name evidence="17" type="primary">8239177</name>
    <name evidence="16" type="ORF">Phum_PHUM305910</name>
</gene>
<comment type="subcellular location">
    <subcellularLocation>
        <location evidence="1">Cytoplasm</location>
        <location evidence="1">Cytoskeleton</location>
    </subcellularLocation>
    <subcellularLocation>
        <location evidence="11">Synapse</location>
    </subcellularLocation>
</comment>
<dbReference type="EMBL" id="AAZO01003554">
    <property type="status" value="NOT_ANNOTATED_CDS"/>
    <property type="molecule type" value="Genomic_DNA"/>
</dbReference>
<dbReference type="GO" id="GO:0051015">
    <property type="term" value="F:actin filament binding"/>
    <property type="evidence" value="ECO:0007669"/>
    <property type="project" value="TreeGrafter"/>
</dbReference>
<dbReference type="PROSITE" id="PS50105">
    <property type="entry name" value="SAM_DOMAIN"/>
    <property type="match status" value="1"/>
</dbReference>
<reference evidence="16" key="1">
    <citation type="submission" date="2007-04" db="EMBL/GenBank/DDBJ databases">
        <title>Annotation of Pediculus humanus corporis strain USDA.</title>
        <authorList>
            <person name="Kirkness E."/>
            <person name="Hannick L."/>
            <person name="Hass B."/>
            <person name="Bruggner R."/>
            <person name="Lawson D."/>
            <person name="Bidwell S."/>
            <person name="Joardar V."/>
            <person name="Caler E."/>
            <person name="Walenz B."/>
            <person name="Inman J."/>
            <person name="Schobel S."/>
            <person name="Galinsky K."/>
            <person name="Amedeo P."/>
            <person name="Strausberg R."/>
        </authorList>
    </citation>
    <scope>NUCLEOTIDE SEQUENCE</scope>
    <source>
        <strain evidence="16">USDA</strain>
    </source>
</reference>
<keyword evidence="2" id="KW-0217">Developmental protein</keyword>
<dbReference type="InterPro" id="IPR043446">
    <property type="entry name" value="Neurabin-like"/>
</dbReference>
<dbReference type="InterPro" id="IPR001478">
    <property type="entry name" value="PDZ"/>
</dbReference>